<dbReference type="PRINTS" id="PR01434">
    <property type="entry name" value="NADHDHGNASE5"/>
</dbReference>
<sequence length="945" mass="102190">MDTSVLPIIILLPLVLGTTLVSWLKQFSRGVTALGAIGVSLSSFLLLLSQAPAIFDGAVMTQTWSWLPQLGIDFSFRLDSLGLLFALLISGIGTLIYIYAYYYLNPKNSLSKLYLLLMLFMAAMLGISLSNNLIILLVFWELTSISSFLLVGYWSNYEAAQRGSRMALTITGMGGLAMLGGFVLLGQITGTYQLDQILMMTEQIQSHHLFVPTLLLILLGAFTKSAQFPFHFWLPNAMAAPTPVSAYLHSATMVKAGLFLVARLLPIFAGAALFHNIVTFVGLFTLCMAAFFAIFKEDLKGLLAYSTISHLGLIMCLLGIGSPLAVAAAIFHIINHATFKAALFMIAGIIDHESGTRDLRKLSGLWQLLPFTATLTMITAASMAGVPLTNGFLSKEMFFTELVASLSGPLMVGSAIVATLAGIFAVAYSIRLVHGVFFDGPLGKQVPNKDAHEPAFGMRAPATLLAILCILVGLLPALLVEKIVNSTTQATTQNFAFEGTHLALWHGFNLPLLMSVISLLGGTIFYFSLAKGGVLREIDLDPKLGRLQGRVLFDLFLKNLLLNSRRFRRSTENGKLQSYLLWIVIFTVGLVGLPLLSNAVGTGTRELTHAPALAIILWLLLFSSCWMLLWFHHERIKAVLISGAVGLVVTMVFIGFSAPDLALTQITVDVVTTVLLLMSLSLLPQLTPYESSPTRRWRDAIIALGGGLGIAAIAWLIMTRDHNSISWFFLQQSIPLGGGTNVVNVILVDFRGFDTFGEITVLGIAAIGVLSLMDGMRAHGTTMTQGLTYRFNPSPLMLRITASWILPVALVVSLYIFLRGHNLPGGGFIAGLVTSLALIIQYIAVGQDKTEQLLGAKSGRLYEIWIGIGLTIAGLTGIAAWFWSRPFLTSAHIYVSPPIIGEMHLASAALFDVGVYVTVVGATMLMISVLGDSRHSSMTGPVPRG</sequence>
<dbReference type="RefSeq" id="WP_004281115.1">
    <property type="nucleotide sequence ID" value="NZ_BBSQ01000036.1"/>
</dbReference>
<dbReference type="InterPro" id="IPR050616">
    <property type="entry name" value="CPA3_Na-H_Antiporter_A"/>
</dbReference>
<dbReference type="Pfam" id="PF00662">
    <property type="entry name" value="Proton_antipo_N"/>
    <property type="match status" value="1"/>
</dbReference>
<feature type="transmembrane region" description="Helical" evidence="10">
    <location>
        <begin position="209"/>
        <end position="234"/>
    </location>
</feature>
<feature type="domain" description="NADH:quinone oxidoreductase/Mrp antiporter transmembrane" evidence="11">
    <location>
        <begin position="130"/>
        <end position="408"/>
    </location>
</feature>
<dbReference type="GO" id="GO:0006811">
    <property type="term" value="P:monoatomic ion transport"/>
    <property type="evidence" value="ECO:0007669"/>
    <property type="project" value="UniProtKB-KW"/>
</dbReference>
<dbReference type="Pfam" id="PF20501">
    <property type="entry name" value="MbhE"/>
    <property type="match status" value="1"/>
</dbReference>
<evidence type="ECO:0000256" key="8">
    <source>
        <dbReference type="ARBA" id="ARBA00023136"/>
    </source>
</evidence>
<evidence type="ECO:0000256" key="7">
    <source>
        <dbReference type="ARBA" id="ARBA00023065"/>
    </source>
</evidence>
<dbReference type="InterPro" id="IPR001516">
    <property type="entry name" value="Proton_antipo_N"/>
</dbReference>
<feature type="transmembrane region" description="Helical" evidence="10">
    <location>
        <begin position="302"/>
        <end position="320"/>
    </location>
</feature>
<evidence type="ECO:0000259" key="13">
    <source>
        <dbReference type="Pfam" id="PF04039"/>
    </source>
</evidence>
<dbReference type="InterPro" id="IPR046806">
    <property type="entry name" value="MrpA_C/MbhE"/>
</dbReference>
<reference evidence="16" key="1">
    <citation type="submission" date="2023-07" db="EMBL/GenBank/DDBJ databases">
        <title>Dynamics of blaOXA-23 gene transmission in Acinetobacter spp. from contaminated veterinary surfaces.</title>
        <authorList>
            <person name="Moreira Da Silva J."/>
            <person name="Menezes J."/>
            <person name="Fernandes L."/>
            <person name="Marques C."/>
            <person name="Amaral A."/>
            <person name="Timofte D."/>
            <person name="Pomba C."/>
        </authorList>
    </citation>
    <scope>NUCLEOTIDE SEQUENCE</scope>
    <source>
        <strain evidence="16">CMVB11Z4A1</strain>
    </source>
</reference>
<feature type="transmembrane region" description="Helical" evidence="10">
    <location>
        <begin position="579"/>
        <end position="600"/>
    </location>
</feature>
<keyword evidence="8 10" id="KW-0472">Membrane</keyword>
<proteinExistence type="predicted"/>
<dbReference type="Pfam" id="PF13244">
    <property type="entry name" value="MbhD"/>
    <property type="match status" value="1"/>
</dbReference>
<evidence type="ECO:0000259" key="12">
    <source>
        <dbReference type="Pfam" id="PF00662"/>
    </source>
</evidence>
<dbReference type="InterPro" id="IPR025383">
    <property type="entry name" value="MrpA_C/MbhD"/>
</dbReference>
<evidence type="ECO:0000313" key="17">
    <source>
        <dbReference type="Proteomes" id="UP001242129"/>
    </source>
</evidence>
<feature type="transmembrane region" description="Helical" evidence="10">
    <location>
        <begin position="864"/>
        <end position="883"/>
    </location>
</feature>
<keyword evidence="6 10" id="KW-1133">Transmembrane helix</keyword>
<accession>A0AAW8AQ27</accession>
<dbReference type="InterPro" id="IPR007182">
    <property type="entry name" value="MnhB"/>
</dbReference>
<feature type="transmembrane region" description="Helical" evidence="10">
    <location>
        <begin position="462"/>
        <end position="484"/>
    </location>
</feature>
<feature type="transmembrane region" description="Helical" evidence="10">
    <location>
        <begin position="166"/>
        <end position="189"/>
    </location>
</feature>
<feature type="transmembrane region" description="Helical" evidence="10">
    <location>
        <begin position="756"/>
        <end position="775"/>
    </location>
</feature>
<dbReference type="GO" id="GO:0015297">
    <property type="term" value="F:antiporter activity"/>
    <property type="evidence" value="ECO:0007669"/>
    <property type="project" value="UniProtKB-KW"/>
</dbReference>
<dbReference type="PANTHER" id="PTHR43373:SF1">
    <property type="entry name" value="NA(+)_H(+) ANTIPORTER SUBUNIT A"/>
    <property type="match status" value="1"/>
</dbReference>
<evidence type="ECO:0000256" key="1">
    <source>
        <dbReference type="ARBA" id="ARBA00004651"/>
    </source>
</evidence>
<evidence type="ECO:0000259" key="14">
    <source>
        <dbReference type="Pfam" id="PF13244"/>
    </source>
</evidence>
<feature type="domain" description="Na+/H+ antiporter MnhB subunit-related protein" evidence="13">
    <location>
        <begin position="797"/>
        <end position="924"/>
    </location>
</feature>
<feature type="transmembrane region" description="Helical" evidence="10">
    <location>
        <begin position="406"/>
        <end position="428"/>
    </location>
</feature>
<feature type="transmembrane region" description="Helical" evidence="10">
    <location>
        <begin position="504"/>
        <end position="527"/>
    </location>
</feature>
<feature type="transmembrane region" description="Helical" evidence="10">
    <location>
        <begin position="638"/>
        <end position="656"/>
    </location>
</feature>
<dbReference type="InterPro" id="IPR001750">
    <property type="entry name" value="ND/Mrp_TM"/>
</dbReference>
<evidence type="ECO:0000256" key="9">
    <source>
        <dbReference type="RuleBase" id="RU000320"/>
    </source>
</evidence>
<dbReference type="Pfam" id="PF00361">
    <property type="entry name" value="Proton_antipo_M"/>
    <property type="match status" value="1"/>
</dbReference>
<organism evidence="16 17">
    <name type="scientific">Acinetobacter lwoffii</name>
    <dbReference type="NCBI Taxonomy" id="28090"/>
    <lineage>
        <taxon>Bacteria</taxon>
        <taxon>Pseudomonadati</taxon>
        <taxon>Pseudomonadota</taxon>
        <taxon>Gammaproteobacteria</taxon>
        <taxon>Moraxellales</taxon>
        <taxon>Moraxellaceae</taxon>
        <taxon>Acinetobacter</taxon>
    </lineage>
</organism>
<feature type="transmembrane region" description="Helical" evidence="10">
    <location>
        <begin position="6"/>
        <end position="24"/>
    </location>
</feature>
<feature type="transmembrane region" description="Helical" evidence="10">
    <location>
        <begin position="612"/>
        <end position="631"/>
    </location>
</feature>
<feature type="transmembrane region" description="Helical" evidence="10">
    <location>
        <begin position="133"/>
        <end position="154"/>
    </location>
</feature>
<evidence type="ECO:0000256" key="6">
    <source>
        <dbReference type="ARBA" id="ARBA00022989"/>
    </source>
</evidence>
<feature type="domain" description="MrpA C-terminal/MbhD" evidence="14">
    <location>
        <begin position="625"/>
        <end position="685"/>
    </location>
</feature>
<feature type="transmembrane region" description="Helical" evidence="10">
    <location>
        <begin position="700"/>
        <end position="718"/>
    </location>
</feature>
<evidence type="ECO:0000256" key="5">
    <source>
        <dbReference type="ARBA" id="ARBA00022692"/>
    </source>
</evidence>
<feature type="domain" description="NADH-Ubiquinone oxidoreductase (complex I) chain 5 N-terminal" evidence="12">
    <location>
        <begin position="68"/>
        <end position="105"/>
    </location>
</feature>
<keyword evidence="2" id="KW-0813">Transport</keyword>
<dbReference type="Proteomes" id="UP001242129">
    <property type="component" value="Unassembled WGS sequence"/>
</dbReference>
<feature type="transmembrane region" description="Helical" evidence="10">
    <location>
        <begin position="903"/>
        <end position="930"/>
    </location>
</feature>
<dbReference type="NCBIfam" id="NF009288">
    <property type="entry name" value="PRK12648.1"/>
    <property type="match status" value="1"/>
</dbReference>
<dbReference type="GO" id="GO:0005886">
    <property type="term" value="C:plasma membrane"/>
    <property type="evidence" value="ECO:0007669"/>
    <property type="project" value="UniProtKB-SubCell"/>
</dbReference>
<evidence type="ECO:0000256" key="2">
    <source>
        <dbReference type="ARBA" id="ARBA00022448"/>
    </source>
</evidence>
<name>A0AAW8AQ27_ACILW</name>
<feature type="transmembrane region" description="Helical" evidence="10">
    <location>
        <begin position="823"/>
        <end position="844"/>
    </location>
</feature>
<gene>
    <name evidence="16" type="ORF">Q8G51_06360</name>
</gene>
<evidence type="ECO:0000313" key="16">
    <source>
        <dbReference type="EMBL" id="MDP1447445.1"/>
    </source>
</evidence>
<keyword evidence="4" id="KW-1003">Cell membrane</keyword>
<feature type="transmembrane region" description="Helical" evidence="10">
    <location>
        <begin position="796"/>
        <end position="817"/>
    </location>
</feature>
<dbReference type="EMBL" id="JAUUUS010000075">
    <property type="protein sequence ID" value="MDP1447445.1"/>
    <property type="molecule type" value="Genomic_DNA"/>
</dbReference>
<feature type="transmembrane region" description="Helical" evidence="10">
    <location>
        <begin position="362"/>
        <end position="386"/>
    </location>
</feature>
<feature type="domain" description="MrpA C-terminal/MbhE" evidence="15">
    <location>
        <begin position="695"/>
        <end position="779"/>
    </location>
</feature>
<evidence type="ECO:0000256" key="10">
    <source>
        <dbReference type="SAM" id="Phobius"/>
    </source>
</evidence>
<comment type="caution">
    <text evidence="16">The sequence shown here is derived from an EMBL/GenBank/DDBJ whole genome shotgun (WGS) entry which is preliminary data.</text>
</comment>
<feature type="transmembrane region" description="Helical" evidence="10">
    <location>
        <begin position="326"/>
        <end position="350"/>
    </location>
</feature>
<feature type="transmembrane region" description="Helical" evidence="10">
    <location>
        <begin position="83"/>
        <end position="104"/>
    </location>
</feature>
<keyword evidence="7" id="KW-0406">Ion transport</keyword>
<feature type="transmembrane region" description="Helical" evidence="10">
    <location>
        <begin position="274"/>
        <end position="295"/>
    </location>
</feature>
<dbReference type="AlphaFoldDB" id="A0AAW8AQ27"/>
<feature type="transmembrane region" description="Helical" evidence="10">
    <location>
        <begin position="111"/>
        <end position="127"/>
    </location>
</feature>
<feature type="transmembrane region" description="Helical" evidence="10">
    <location>
        <begin position="31"/>
        <end position="55"/>
    </location>
</feature>
<evidence type="ECO:0000259" key="15">
    <source>
        <dbReference type="Pfam" id="PF20501"/>
    </source>
</evidence>
<evidence type="ECO:0000256" key="4">
    <source>
        <dbReference type="ARBA" id="ARBA00022475"/>
    </source>
</evidence>
<dbReference type="Pfam" id="PF04039">
    <property type="entry name" value="MnhB"/>
    <property type="match status" value="1"/>
</dbReference>
<feature type="transmembrane region" description="Helical" evidence="10">
    <location>
        <begin position="662"/>
        <end position="680"/>
    </location>
</feature>
<evidence type="ECO:0000259" key="11">
    <source>
        <dbReference type="Pfam" id="PF00361"/>
    </source>
</evidence>
<keyword evidence="3" id="KW-0050">Antiport</keyword>
<protein>
    <submittedName>
        <fullName evidence="16">Monovalent cation/H+ antiporter subunit A</fullName>
    </submittedName>
</protein>
<comment type="subcellular location">
    <subcellularLocation>
        <location evidence="1">Cell membrane</location>
        <topology evidence="1">Multi-pass membrane protein</topology>
    </subcellularLocation>
    <subcellularLocation>
        <location evidence="9">Membrane</location>
        <topology evidence="9">Multi-pass membrane protein</topology>
    </subcellularLocation>
</comment>
<keyword evidence="5 9" id="KW-0812">Transmembrane</keyword>
<evidence type="ECO:0000256" key="3">
    <source>
        <dbReference type="ARBA" id="ARBA00022449"/>
    </source>
</evidence>
<dbReference type="PANTHER" id="PTHR43373">
    <property type="entry name" value="NA(+)/H(+) ANTIPORTER SUBUNIT"/>
    <property type="match status" value="1"/>
</dbReference>